<proteinExistence type="predicted"/>
<evidence type="ECO:0000313" key="1">
    <source>
        <dbReference type="EMBL" id="TGZ85728.1"/>
    </source>
</evidence>
<dbReference type="Pfam" id="PF11720">
    <property type="entry name" value="Inhibitor_I78"/>
    <property type="match status" value="1"/>
</dbReference>
<dbReference type="OrthoDB" id="10013825at2759"/>
<dbReference type="Proteomes" id="UP000298138">
    <property type="component" value="Unassembled WGS sequence"/>
</dbReference>
<protein>
    <submittedName>
        <fullName evidence="1">Uncharacterized protein</fullName>
    </submittedName>
</protein>
<dbReference type="Gene3D" id="3.30.10.10">
    <property type="entry name" value="Trypsin Inhibitor V, subunit A"/>
    <property type="match status" value="1"/>
</dbReference>
<dbReference type="STRING" id="341454.A0A4S2N8K3"/>
<evidence type="ECO:0000313" key="2">
    <source>
        <dbReference type="Proteomes" id="UP000298138"/>
    </source>
</evidence>
<sequence length="81" mass="9023">MADTNPDRPLDAAEWSQKLVGKKIADADDPSAASTEHVKRSELPAKHRVLKPGAMMTRDFMRERLNVHVDEGGVCTHCYYG</sequence>
<accession>A0A4S2N8K3</accession>
<name>A0A4S2N8K3_9PEZI</name>
<keyword evidence="2" id="KW-1185">Reference proteome</keyword>
<gene>
    <name evidence="1" type="ORF">EX30DRAFT_368798</name>
</gene>
<dbReference type="EMBL" id="ML220112">
    <property type="protein sequence ID" value="TGZ85728.1"/>
    <property type="molecule type" value="Genomic_DNA"/>
</dbReference>
<dbReference type="PANTHER" id="PTHR39600:SF1">
    <property type="entry name" value="PEPTIDASE INHIBITOR I78 FAMILY PROTEIN"/>
    <property type="match status" value="1"/>
</dbReference>
<reference evidence="1 2" key="1">
    <citation type="submission" date="2019-04" db="EMBL/GenBank/DDBJ databases">
        <title>Comparative genomics and transcriptomics to analyze fruiting body development in filamentous ascomycetes.</title>
        <authorList>
            <consortium name="DOE Joint Genome Institute"/>
            <person name="Lutkenhaus R."/>
            <person name="Traeger S."/>
            <person name="Breuer J."/>
            <person name="Kuo A."/>
            <person name="Lipzen A."/>
            <person name="Pangilinan J."/>
            <person name="Dilworth D."/>
            <person name="Sandor L."/>
            <person name="Poggeler S."/>
            <person name="Barry K."/>
            <person name="Grigoriev I.V."/>
            <person name="Nowrousian M."/>
        </authorList>
    </citation>
    <scope>NUCLEOTIDE SEQUENCE [LARGE SCALE GENOMIC DNA]</scope>
    <source>
        <strain evidence="1 2">CBS 389.68</strain>
    </source>
</reference>
<organism evidence="1 2">
    <name type="scientific">Ascodesmis nigricans</name>
    <dbReference type="NCBI Taxonomy" id="341454"/>
    <lineage>
        <taxon>Eukaryota</taxon>
        <taxon>Fungi</taxon>
        <taxon>Dikarya</taxon>
        <taxon>Ascomycota</taxon>
        <taxon>Pezizomycotina</taxon>
        <taxon>Pezizomycetes</taxon>
        <taxon>Pezizales</taxon>
        <taxon>Ascodesmidaceae</taxon>
        <taxon>Ascodesmis</taxon>
    </lineage>
</organism>
<dbReference type="InterPro" id="IPR021719">
    <property type="entry name" value="Prot_inh_I78"/>
</dbReference>
<dbReference type="PANTHER" id="PTHR39600">
    <property type="entry name" value="PEPTIDASE INHIBITOR I78 FAMILY PROTEIN"/>
    <property type="match status" value="1"/>
</dbReference>
<dbReference type="InParanoid" id="A0A4S2N8K3"/>
<dbReference type="AlphaFoldDB" id="A0A4S2N8K3"/>